<protein>
    <submittedName>
        <fullName evidence="1">1058_t:CDS:1</fullName>
    </submittedName>
</protein>
<reference evidence="1" key="1">
    <citation type="submission" date="2021-06" db="EMBL/GenBank/DDBJ databases">
        <authorList>
            <person name="Kallberg Y."/>
            <person name="Tangrot J."/>
            <person name="Rosling A."/>
        </authorList>
    </citation>
    <scope>NUCLEOTIDE SEQUENCE</scope>
    <source>
        <strain evidence="1">AU212A</strain>
    </source>
</reference>
<proteinExistence type="predicted"/>
<sequence length="88" mass="10010">YDKVETIIQNIISNNIIAKQVSLYLLQIMILLPKFPLVIIELVSNNSNKTLMHILQIHKKVLEIASQLLIHIIFIGADSAISEFNTQK</sequence>
<dbReference type="Proteomes" id="UP000789860">
    <property type="component" value="Unassembled WGS sequence"/>
</dbReference>
<gene>
    <name evidence="1" type="ORF">SCALOS_LOCUS10498</name>
</gene>
<organism evidence="1 2">
    <name type="scientific">Scutellospora calospora</name>
    <dbReference type="NCBI Taxonomy" id="85575"/>
    <lineage>
        <taxon>Eukaryota</taxon>
        <taxon>Fungi</taxon>
        <taxon>Fungi incertae sedis</taxon>
        <taxon>Mucoromycota</taxon>
        <taxon>Glomeromycotina</taxon>
        <taxon>Glomeromycetes</taxon>
        <taxon>Diversisporales</taxon>
        <taxon>Gigasporaceae</taxon>
        <taxon>Scutellospora</taxon>
    </lineage>
</organism>
<accession>A0ACA9PAP0</accession>
<keyword evidence="2" id="KW-1185">Reference proteome</keyword>
<feature type="non-terminal residue" evidence="1">
    <location>
        <position position="1"/>
    </location>
</feature>
<evidence type="ECO:0000313" key="1">
    <source>
        <dbReference type="EMBL" id="CAG8701111.1"/>
    </source>
</evidence>
<evidence type="ECO:0000313" key="2">
    <source>
        <dbReference type="Proteomes" id="UP000789860"/>
    </source>
</evidence>
<name>A0ACA9PAP0_9GLOM</name>
<comment type="caution">
    <text evidence="1">The sequence shown here is derived from an EMBL/GenBank/DDBJ whole genome shotgun (WGS) entry which is preliminary data.</text>
</comment>
<dbReference type="EMBL" id="CAJVPM010039517">
    <property type="protein sequence ID" value="CAG8701111.1"/>
    <property type="molecule type" value="Genomic_DNA"/>
</dbReference>